<protein>
    <submittedName>
        <fullName evidence="3">(thale cress) hypothetical protein</fullName>
    </submittedName>
</protein>
<organism evidence="3 4">
    <name type="scientific">Arabidopsis thaliana</name>
    <name type="common">Mouse-ear cress</name>
    <dbReference type="NCBI Taxonomy" id="3702"/>
    <lineage>
        <taxon>Eukaryota</taxon>
        <taxon>Viridiplantae</taxon>
        <taxon>Streptophyta</taxon>
        <taxon>Embryophyta</taxon>
        <taxon>Tracheophyta</taxon>
        <taxon>Spermatophyta</taxon>
        <taxon>Magnoliopsida</taxon>
        <taxon>eudicotyledons</taxon>
        <taxon>Gunneridae</taxon>
        <taxon>Pentapetalae</taxon>
        <taxon>rosids</taxon>
        <taxon>malvids</taxon>
        <taxon>Brassicales</taxon>
        <taxon>Brassicaceae</taxon>
        <taxon>Camelineae</taxon>
        <taxon>Arabidopsis</taxon>
    </lineage>
</organism>
<feature type="compositionally biased region" description="Basic and acidic residues" evidence="1">
    <location>
        <begin position="209"/>
        <end position="227"/>
    </location>
</feature>
<gene>
    <name evidence="2" type="ORF">AT9943_LOCUS6538</name>
    <name evidence="3" type="ORF">AT9943_LOCUS6549</name>
</gene>
<feature type="region of interest" description="Disordered" evidence="1">
    <location>
        <begin position="203"/>
        <end position="237"/>
    </location>
</feature>
<dbReference type="EMBL" id="LR881467">
    <property type="protein sequence ID" value="CAD5318303.1"/>
    <property type="molecule type" value="Genomic_DNA"/>
</dbReference>
<name>A0A7G2E7Z4_ARATH</name>
<dbReference type="EMBL" id="LR881467">
    <property type="protein sequence ID" value="CAD5318314.1"/>
    <property type="molecule type" value="Genomic_DNA"/>
</dbReference>
<evidence type="ECO:0000313" key="4">
    <source>
        <dbReference type="Proteomes" id="UP000516314"/>
    </source>
</evidence>
<reference evidence="3 4" key="1">
    <citation type="submission" date="2020-09" db="EMBL/GenBank/DDBJ databases">
        <authorList>
            <person name="Ashkenazy H."/>
        </authorList>
    </citation>
    <scope>NUCLEOTIDE SEQUENCE [LARGE SCALE GENOMIC DNA]</scope>
    <source>
        <strain evidence="4">cv. Cdm-0</strain>
    </source>
</reference>
<evidence type="ECO:0000313" key="2">
    <source>
        <dbReference type="EMBL" id="CAD5318303.1"/>
    </source>
</evidence>
<feature type="region of interest" description="Disordered" evidence="1">
    <location>
        <begin position="15"/>
        <end position="71"/>
    </location>
</feature>
<evidence type="ECO:0000313" key="3">
    <source>
        <dbReference type="EMBL" id="CAD5318314.1"/>
    </source>
</evidence>
<evidence type="ECO:0000256" key="1">
    <source>
        <dbReference type="SAM" id="MobiDB-lite"/>
    </source>
</evidence>
<dbReference type="AlphaFoldDB" id="A0A7G2E7Z4"/>
<sequence>MSGFSNWITLPELDRSRAAPSAAPSARARRRKLSPRFQDPSFRFLSSCSSPTKPTTPYSSPEIRQSKSAQEVGGVEAAVAGSGAAKSISPSGVGGVGRKARVKLAHCQKANRSSYLDQRTLIPGRQQGLRVEGMNQVSWLRIGGMGVRSVPSSPSPRLRLLETGDRVFLRSPFNKGFQWQQTAPQDEAKNGVGGLPVVRASKWLAGPRKHNERDDRSSTRPEIDEPGNHYSCGNSSDVTHPEVLVRIQLVTKPGSYGMEQSFDYEAPAKEEILKCGRRELGVFHSCPDSDARE</sequence>
<accession>A0A7G2E7Z4</accession>
<proteinExistence type="predicted"/>
<feature type="compositionally biased region" description="Low complexity" evidence="1">
    <location>
        <begin position="46"/>
        <end position="61"/>
    </location>
</feature>
<dbReference type="Proteomes" id="UP000516314">
    <property type="component" value="Chromosome 2"/>
</dbReference>